<keyword evidence="3" id="KW-0479">Metal-binding</keyword>
<keyword evidence="9" id="KW-1185">Reference proteome</keyword>
<keyword evidence="4" id="KW-0560">Oxidoreductase</keyword>
<evidence type="ECO:0000313" key="9">
    <source>
        <dbReference type="Proteomes" id="UP001530315"/>
    </source>
</evidence>
<dbReference type="Proteomes" id="UP001530315">
    <property type="component" value="Unassembled WGS sequence"/>
</dbReference>
<keyword evidence="5" id="KW-0408">Iron</keyword>
<dbReference type="Gene3D" id="1.10.420.10">
    <property type="entry name" value="Peroxidase, domain 2"/>
    <property type="match status" value="1"/>
</dbReference>
<comment type="caution">
    <text evidence="8">The sequence shown here is derived from an EMBL/GenBank/DDBJ whole genome shotgun (WGS) entry which is preliminary data.</text>
</comment>
<dbReference type="Gene3D" id="1.10.520.10">
    <property type="match status" value="1"/>
</dbReference>
<dbReference type="EMBL" id="JALLAZ020001564">
    <property type="protein sequence ID" value="KAL3772904.1"/>
    <property type="molecule type" value="Genomic_DNA"/>
</dbReference>
<reference evidence="8 9" key="1">
    <citation type="submission" date="2024-10" db="EMBL/GenBank/DDBJ databases">
        <title>Updated reference genomes for cyclostephanoid diatoms.</title>
        <authorList>
            <person name="Roberts W.R."/>
            <person name="Alverson A.J."/>
        </authorList>
    </citation>
    <scope>NUCLEOTIDE SEQUENCE [LARGE SCALE GENOMIC DNA]</scope>
    <source>
        <strain evidence="8 9">AJA276-08</strain>
    </source>
</reference>
<gene>
    <name evidence="8" type="ORF">ACHAW5_007130</name>
</gene>
<feature type="domain" description="Plant heme peroxidase family profile" evidence="7">
    <location>
        <begin position="105"/>
        <end position="272"/>
    </location>
</feature>
<dbReference type="InterPro" id="IPR002016">
    <property type="entry name" value="Haem_peroxidase"/>
</dbReference>
<dbReference type="Pfam" id="PF00141">
    <property type="entry name" value="peroxidase"/>
    <property type="match status" value="1"/>
</dbReference>
<sequence>MKSAMTLAIAAAAASDGAYAKHQTRPCTTAFTIETYYSIDADIATIHESIDDDAARAHFLGGIVRLAAHDFMDFAPGSVGPSMGPDGCFDASHRNNAGLETIWCDDGCQLTELHREKYSYIPRADFWIASANAVIRQTSLENALDLMGTFRWGRSDADSCRGSGDRLPTPARCSQVERVFLENMGLSWKNTVALLGAHTLGMGSIDFSGHDGTWVGSIQDAQVFDKQYYAVLLDNTWRMRNQDGPFGSPPQDWITGDGNQMMLNTDICLAYDIDVQINNGAPCCTYTDYQCPIPNVADVNKCPMYSQFDSRRPAMEAVEEFYYGSNGDFYRAFADAWSIATTVGWNNLRPLAESCI</sequence>
<evidence type="ECO:0000256" key="5">
    <source>
        <dbReference type="ARBA" id="ARBA00023004"/>
    </source>
</evidence>
<evidence type="ECO:0000259" key="7">
    <source>
        <dbReference type="Pfam" id="PF00141"/>
    </source>
</evidence>
<evidence type="ECO:0000256" key="6">
    <source>
        <dbReference type="RuleBase" id="RU004241"/>
    </source>
</evidence>
<organism evidence="8 9">
    <name type="scientific">Stephanodiscus triporus</name>
    <dbReference type="NCBI Taxonomy" id="2934178"/>
    <lineage>
        <taxon>Eukaryota</taxon>
        <taxon>Sar</taxon>
        <taxon>Stramenopiles</taxon>
        <taxon>Ochrophyta</taxon>
        <taxon>Bacillariophyta</taxon>
        <taxon>Coscinodiscophyceae</taxon>
        <taxon>Thalassiosirophycidae</taxon>
        <taxon>Stephanodiscales</taxon>
        <taxon>Stephanodiscaceae</taxon>
        <taxon>Stephanodiscus</taxon>
    </lineage>
</organism>
<dbReference type="PANTHER" id="PTHR31356">
    <property type="entry name" value="THYLAKOID LUMENAL 29 KDA PROTEIN, CHLOROPLASTIC-RELATED"/>
    <property type="match status" value="1"/>
</dbReference>
<evidence type="ECO:0000256" key="4">
    <source>
        <dbReference type="ARBA" id="ARBA00023002"/>
    </source>
</evidence>
<dbReference type="GO" id="GO:0046872">
    <property type="term" value="F:metal ion binding"/>
    <property type="evidence" value="ECO:0007669"/>
    <property type="project" value="UniProtKB-KW"/>
</dbReference>
<evidence type="ECO:0000256" key="3">
    <source>
        <dbReference type="ARBA" id="ARBA00022723"/>
    </source>
</evidence>
<dbReference type="SUPFAM" id="SSF48113">
    <property type="entry name" value="Heme-dependent peroxidases"/>
    <property type="match status" value="1"/>
</dbReference>
<dbReference type="InterPro" id="IPR044831">
    <property type="entry name" value="Ccp1-like"/>
</dbReference>
<evidence type="ECO:0000256" key="1">
    <source>
        <dbReference type="ARBA" id="ARBA00022559"/>
    </source>
</evidence>
<keyword evidence="1" id="KW-0575">Peroxidase</keyword>
<protein>
    <recommendedName>
        <fullName evidence="7">Plant heme peroxidase family profile domain-containing protein</fullName>
    </recommendedName>
</protein>
<evidence type="ECO:0000256" key="2">
    <source>
        <dbReference type="ARBA" id="ARBA00022617"/>
    </source>
</evidence>
<accession>A0ABD3NB90</accession>
<name>A0ABD3NB90_9STRA</name>
<dbReference type="AlphaFoldDB" id="A0ABD3NB90"/>
<evidence type="ECO:0000313" key="8">
    <source>
        <dbReference type="EMBL" id="KAL3772904.1"/>
    </source>
</evidence>
<dbReference type="GO" id="GO:0004601">
    <property type="term" value="F:peroxidase activity"/>
    <property type="evidence" value="ECO:0007669"/>
    <property type="project" value="UniProtKB-KW"/>
</dbReference>
<dbReference type="InterPro" id="IPR010255">
    <property type="entry name" value="Haem_peroxidase_sf"/>
</dbReference>
<proteinExistence type="inferred from homology"/>
<dbReference type="PANTHER" id="PTHR31356:SF36">
    <property type="entry name" value="L-ASCORBATE PEROXIDASE 3"/>
    <property type="match status" value="1"/>
</dbReference>
<comment type="similarity">
    <text evidence="6">Belongs to the peroxidase family.</text>
</comment>
<keyword evidence="2" id="KW-0349">Heme</keyword>